<evidence type="ECO:0000256" key="3">
    <source>
        <dbReference type="PROSITE-ProRule" id="PRU00284"/>
    </source>
</evidence>
<evidence type="ECO:0000259" key="5">
    <source>
        <dbReference type="PROSITE" id="PS50111"/>
    </source>
</evidence>
<evidence type="ECO:0000256" key="2">
    <source>
        <dbReference type="ARBA" id="ARBA00029447"/>
    </source>
</evidence>
<reference evidence="7 8" key="1">
    <citation type="submission" date="2018-03" db="EMBL/GenBank/DDBJ databases">
        <authorList>
            <person name="Keele B.F."/>
        </authorList>
    </citation>
    <scope>NUCLEOTIDE SEQUENCE [LARGE SCALE GENOMIC DNA]</scope>
    <source>
        <strain evidence="7 8">CeCT 8812</strain>
    </source>
</reference>
<evidence type="ECO:0000256" key="4">
    <source>
        <dbReference type="SAM" id="Phobius"/>
    </source>
</evidence>
<keyword evidence="4" id="KW-0472">Membrane</keyword>
<dbReference type="SMART" id="SM00283">
    <property type="entry name" value="MA"/>
    <property type="match status" value="1"/>
</dbReference>
<evidence type="ECO:0000313" key="7">
    <source>
        <dbReference type="EMBL" id="SPF28042.1"/>
    </source>
</evidence>
<dbReference type="CDD" id="cd11386">
    <property type="entry name" value="MCP_signal"/>
    <property type="match status" value="1"/>
</dbReference>
<sequence>MSLSVAQRLSLGYGGLMMAAAGLVGILALALSLLLGQLGLFSNTAKGIAAVVAVHGTYSHASGLVIRDTTQNNLQLQIETREALRLLFAAAPGYVDDLTEMPDILNRQLDAFDDMSRLYSTYLELNVLRAQASQDMFDAQRRMTEARALLAIFGRSDYAQGNPAIAFMVSQIRDELISLENDLRILRSRPSAAATGRLAQRVEVTRDNILQLQAVSTRDPARTATSVYDYVDLALTKIESAEQEIRQQSRLGRQIIHPLAARIGNDMEDLMDDLVLRQRGLNLVSRQKSQNAVEAALIAAAVVVLLAGMTAHFTLRSVTRPLRQLTRATEALAKGREPEDLPLELGDEFGAMARSAAKIEENGAGARRIRDALDTSGAAIIVARDFGHTDYVSTRAGELLSHLGKDEEVGLSALQDRVLVGFESSGSQRETVLDLQIADRIYDLRATAIDHDAAGRAMILTFVDRTAVRRLQSDIVELVRKIGEGDFSDRVHTRETDGPLRLMADAVNGLCDTFENNIASTTRALETIASGDLTKRVEGSFSGAFARLQDAIHSCSAQLAEIVSDVQLTADAVAGLTHQVASDAQTLSASSDEQAAALEQNNKTMIDLAHGIRTTSDRASEVRDLSVHASETAHESATLSAEAQRKMASIERGAAHMGQIVGLIDSIAFQTNLLALNAAVEAARAGTAGSGFAVVAAEVRNLAQRSADAAKDISSLIAETTEKVAAGVHEVRQTGDALENISELIMNVTAAMREISEQAEHQTAAVNALTDSFAAMDHGTRAQASLSDEGADRAKQLAMHVGQLQGLMGQFRLSGLAESEVAMKRSAQDAALSA</sequence>
<keyword evidence="1" id="KW-0488">Methylation</keyword>
<evidence type="ECO:0000256" key="1">
    <source>
        <dbReference type="ARBA" id="ARBA00022481"/>
    </source>
</evidence>
<dbReference type="InterPro" id="IPR004089">
    <property type="entry name" value="MCPsignal_dom"/>
</dbReference>
<organism evidence="7 8">
    <name type="scientific">Pontivivens insulae</name>
    <dbReference type="NCBI Taxonomy" id="1639689"/>
    <lineage>
        <taxon>Bacteria</taxon>
        <taxon>Pseudomonadati</taxon>
        <taxon>Pseudomonadota</taxon>
        <taxon>Alphaproteobacteria</taxon>
        <taxon>Rhodobacterales</taxon>
        <taxon>Paracoccaceae</taxon>
        <taxon>Pontivivens</taxon>
    </lineage>
</organism>
<keyword evidence="3" id="KW-0807">Transducer</keyword>
<feature type="transmembrane region" description="Helical" evidence="4">
    <location>
        <begin position="12"/>
        <end position="36"/>
    </location>
</feature>
<evidence type="ECO:0000313" key="8">
    <source>
        <dbReference type="Proteomes" id="UP000244932"/>
    </source>
</evidence>
<dbReference type="Pfam" id="PF00015">
    <property type="entry name" value="MCPsignal"/>
    <property type="match status" value="1"/>
</dbReference>
<dbReference type="Gene3D" id="1.10.287.950">
    <property type="entry name" value="Methyl-accepting chemotaxis protein"/>
    <property type="match status" value="1"/>
</dbReference>
<dbReference type="GO" id="GO:0006935">
    <property type="term" value="P:chemotaxis"/>
    <property type="evidence" value="ECO:0007669"/>
    <property type="project" value="TreeGrafter"/>
</dbReference>
<proteinExistence type="inferred from homology"/>
<dbReference type="RefSeq" id="WP_108780781.1">
    <property type="nucleotide sequence ID" value="NZ_OMKW01000001.1"/>
</dbReference>
<dbReference type="SUPFAM" id="SSF158472">
    <property type="entry name" value="HAMP domain-like"/>
    <property type="match status" value="1"/>
</dbReference>
<gene>
    <name evidence="7" type="primary">tsr</name>
    <name evidence="7" type="ORF">POI8812_00340</name>
</gene>
<dbReference type="Gene3D" id="1.20.120.1530">
    <property type="match status" value="1"/>
</dbReference>
<dbReference type="OrthoDB" id="369026at2"/>
<dbReference type="PANTHER" id="PTHR43531">
    <property type="entry name" value="PROTEIN ICFG"/>
    <property type="match status" value="1"/>
</dbReference>
<dbReference type="PANTHER" id="PTHR43531:SF14">
    <property type="entry name" value="METHYL-ACCEPTING CHEMOTAXIS PROTEIN I-RELATED"/>
    <property type="match status" value="1"/>
</dbReference>
<keyword evidence="4" id="KW-1133">Transmembrane helix</keyword>
<dbReference type="Pfam" id="PF00672">
    <property type="entry name" value="HAMP"/>
    <property type="match status" value="1"/>
</dbReference>
<dbReference type="Pfam" id="PF18947">
    <property type="entry name" value="HAMP_2"/>
    <property type="match status" value="1"/>
</dbReference>
<dbReference type="InterPro" id="IPR003660">
    <property type="entry name" value="HAMP_dom"/>
</dbReference>
<dbReference type="GO" id="GO:0007165">
    <property type="term" value="P:signal transduction"/>
    <property type="evidence" value="ECO:0007669"/>
    <property type="project" value="UniProtKB-KW"/>
</dbReference>
<feature type="domain" description="Methyl-accepting transducer" evidence="5">
    <location>
        <begin position="569"/>
        <end position="798"/>
    </location>
</feature>
<dbReference type="GO" id="GO:0005886">
    <property type="term" value="C:plasma membrane"/>
    <property type="evidence" value="ECO:0007669"/>
    <property type="project" value="TreeGrafter"/>
</dbReference>
<protein>
    <submittedName>
        <fullName evidence="7">Methyl-accepting chemotaxis protein I</fullName>
    </submittedName>
</protein>
<dbReference type="InterPro" id="IPR051310">
    <property type="entry name" value="MCP_chemotaxis"/>
</dbReference>
<dbReference type="AlphaFoldDB" id="A0A2R8A783"/>
<dbReference type="Proteomes" id="UP000244932">
    <property type="component" value="Unassembled WGS sequence"/>
</dbReference>
<dbReference type="EMBL" id="OMKW01000001">
    <property type="protein sequence ID" value="SPF28042.1"/>
    <property type="molecule type" value="Genomic_DNA"/>
</dbReference>
<dbReference type="GO" id="GO:0004888">
    <property type="term" value="F:transmembrane signaling receptor activity"/>
    <property type="evidence" value="ECO:0007669"/>
    <property type="project" value="TreeGrafter"/>
</dbReference>
<dbReference type="CDD" id="cd06225">
    <property type="entry name" value="HAMP"/>
    <property type="match status" value="1"/>
</dbReference>
<dbReference type="SUPFAM" id="SSF58104">
    <property type="entry name" value="Methyl-accepting chemotaxis protein (MCP) signaling domain"/>
    <property type="match status" value="1"/>
</dbReference>
<dbReference type="Gene3D" id="6.10.340.10">
    <property type="match status" value="1"/>
</dbReference>
<dbReference type="SMART" id="SM00304">
    <property type="entry name" value="HAMP"/>
    <property type="match status" value="2"/>
</dbReference>
<feature type="domain" description="HAMP" evidence="6">
    <location>
        <begin position="316"/>
        <end position="355"/>
    </location>
</feature>
<feature type="domain" description="HAMP" evidence="6">
    <location>
        <begin position="518"/>
        <end position="564"/>
    </location>
</feature>
<evidence type="ECO:0000259" key="6">
    <source>
        <dbReference type="PROSITE" id="PS50885"/>
    </source>
</evidence>
<name>A0A2R8A783_9RHOB</name>
<keyword evidence="8" id="KW-1185">Reference proteome</keyword>
<keyword evidence="4" id="KW-0812">Transmembrane</keyword>
<comment type="similarity">
    <text evidence="2">Belongs to the methyl-accepting chemotaxis (MCP) protein family.</text>
</comment>
<accession>A0A2R8A783</accession>
<dbReference type="PROSITE" id="PS50111">
    <property type="entry name" value="CHEMOTAXIS_TRANSDUC_2"/>
    <property type="match status" value="1"/>
</dbReference>
<dbReference type="PROSITE" id="PS50885">
    <property type="entry name" value="HAMP"/>
    <property type="match status" value="2"/>
</dbReference>